<evidence type="ECO:0000256" key="6">
    <source>
        <dbReference type="ARBA" id="ARBA00022723"/>
    </source>
</evidence>
<comment type="subcellular location">
    <subcellularLocation>
        <location evidence="2">Cell envelope</location>
    </subcellularLocation>
</comment>
<comment type="cofactor">
    <cofactor evidence="1">
        <name>[4Fe-4S] cluster</name>
        <dbReference type="ChEBI" id="CHEBI:49883"/>
    </cofactor>
</comment>
<keyword evidence="10" id="KW-0411">Iron-sulfur</keyword>
<protein>
    <submittedName>
        <fullName evidence="14">[Ni/Fe] hydrogenase, small subunit MSMEG_2720</fullName>
    </submittedName>
</protein>
<comment type="subunit">
    <text evidence="4">Heterodimer of a large and a small subunit.</text>
</comment>
<dbReference type="GO" id="GO:0009061">
    <property type="term" value="P:anaerobic respiration"/>
    <property type="evidence" value="ECO:0007669"/>
    <property type="project" value="TreeGrafter"/>
</dbReference>
<dbReference type="SUPFAM" id="SSF56770">
    <property type="entry name" value="HydA/Nqo6-like"/>
    <property type="match status" value="1"/>
</dbReference>
<dbReference type="GO" id="GO:0051539">
    <property type="term" value="F:4 iron, 4 sulfur cluster binding"/>
    <property type="evidence" value="ECO:0007669"/>
    <property type="project" value="UniProtKB-KW"/>
</dbReference>
<name>A0A6J4IN02_9ACTN</name>
<evidence type="ECO:0000256" key="1">
    <source>
        <dbReference type="ARBA" id="ARBA00001966"/>
    </source>
</evidence>
<keyword evidence="5" id="KW-0004">4Fe-4S</keyword>
<evidence type="ECO:0000259" key="12">
    <source>
        <dbReference type="Pfam" id="PF01058"/>
    </source>
</evidence>
<evidence type="ECO:0000256" key="5">
    <source>
        <dbReference type="ARBA" id="ARBA00022485"/>
    </source>
</evidence>
<dbReference type="Gene3D" id="3.40.50.700">
    <property type="entry name" value="NADH:ubiquinone oxidoreductase-like, 20kDa subunit"/>
    <property type="match status" value="1"/>
</dbReference>
<evidence type="ECO:0000256" key="10">
    <source>
        <dbReference type="ARBA" id="ARBA00023014"/>
    </source>
</evidence>
<evidence type="ECO:0000256" key="9">
    <source>
        <dbReference type="ARBA" id="ARBA00023004"/>
    </source>
</evidence>
<feature type="compositionally biased region" description="Basic and acidic residues" evidence="11">
    <location>
        <begin position="445"/>
        <end position="465"/>
    </location>
</feature>
<organism evidence="14">
    <name type="scientific">uncultured Acidimicrobiales bacterium</name>
    <dbReference type="NCBI Taxonomy" id="310071"/>
    <lineage>
        <taxon>Bacteria</taxon>
        <taxon>Bacillati</taxon>
        <taxon>Actinomycetota</taxon>
        <taxon>Acidimicrobiia</taxon>
        <taxon>Acidimicrobiales</taxon>
        <taxon>environmental samples</taxon>
    </lineage>
</organism>
<dbReference type="InterPro" id="IPR037024">
    <property type="entry name" value="NiFe_Hase_small_N_sf"/>
</dbReference>
<dbReference type="PANTHER" id="PTHR30013:SF5">
    <property type="entry name" value="HYDROGENASE SMALL SUBUNIT"/>
    <property type="match status" value="1"/>
</dbReference>
<evidence type="ECO:0000256" key="3">
    <source>
        <dbReference type="ARBA" id="ARBA00006605"/>
    </source>
</evidence>
<sequence length="465" mass="50426">MAVDEPSRRVARRAPGRPTITAEPQEYVKRVQATFHEENVPSVYPHGTLEPFNGTKKSGVGLIDGYDPLDPMAPIGIRSRALIEPEDTLNIGPLKKIYLIWLVGASCDGCTVAVTGATHPRVEHLLAGILPGLPRVELIHTVVSTEVGPDWMHNLFMAERGELDAPYVITWEGSIMDESISGDGFWMGLGDDPNTGRQITSLEWLDRLAPGAAAVVAIGTCASWGGIPASKNNVTNAMAVMDYLGKDYRSAFGVPVVNVPGCAPIGDNYLETATAVLLFLNGLAPLPEFDNLGRPAWLFGETVHRHCPRAGYYEEGVFAEQYGDKECLVELGCWGPVVQCNIAERGNVDGHGGCMNIGGICIGCTMPGFPDKFSPIYAVSPGSMVSSNTSRVAGGMIRRMRNATRVDKNLTPRWDGEIPSGWARASTTPKGSMKVLHKFYSKAQHRNEGKAKEQTRKHSRPFEGR</sequence>
<feature type="domain" description="NADH:ubiquinone oxidoreductase-like 20kDa subunit" evidence="12">
    <location>
        <begin position="107"/>
        <end position="275"/>
    </location>
</feature>
<keyword evidence="7" id="KW-0732">Signal</keyword>
<dbReference type="GO" id="GO:0046872">
    <property type="term" value="F:metal ion binding"/>
    <property type="evidence" value="ECO:0007669"/>
    <property type="project" value="UniProtKB-KW"/>
</dbReference>
<proteinExistence type="inferred from homology"/>
<dbReference type="EMBL" id="CADCSZ010000159">
    <property type="protein sequence ID" value="CAA9256836.1"/>
    <property type="molecule type" value="Genomic_DNA"/>
</dbReference>
<dbReference type="GO" id="GO:0044569">
    <property type="term" value="C:[Ni-Fe] hydrogenase complex"/>
    <property type="evidence" value="ECO:0007669"/>
    <property type="project" value="TreeGrafter"/>
</dbReference>
<evidence type="ECO:0000259" key="13">
    <source>
        <dbReference type="Pfam" id="PF14720"/>
    </source>
</evidence>
<feature type="region of interest" description="Disordered" evidence="11">
    <location>
        <begin position="442"/>
        <end position="465"/>
    </location>
</feature>
<dbReference type="InterPro" id="IPR001821">
    <property type="entry name" value="NiFe_hydrogenase_ssu"/>
</dbReference>
<feature type="domain" description="Cytochrome-c3 hydrogenase C-terminal" evidence="13">
    <location>
        <begin position="299"/>
        <end position="377"/>
    </location>
</feature>
<dbReference type="GO" id="GO:0009055">
    <property type="term" value="F:electron transfer activity"/>
    <property type="evidence" value="ECO:0007669"/>
    <property type="project" value="TreeGrafter"/>
</dbReference>
<evidence type="ECO:0000313" key="14">
    <source>
        <dbReference type="EMBL" id="CAA9256836.1"/>
    </source>
</evidence>
<dbReference type="GO" id="GO:0008901">
    <property type="term" value="F:ferredoxin hydrogenase activity"/>
    <property type="evidence" value="ECO:0007669"/>
    <property type="project" value="InterPro"/>
</dbReference>
<dbReference type="InterPro" id="IPR027394">
    <property type="entry name" value="Cytochrome-c3_hydrogenase_C"/>
</dbReference>
<comment type="similarity">
    <text evidence="3">Belongs to the [NiFe]/[NiFeSe] hydrogenase small subunit family.</text>
</comment>
<dbReference type="PANTHER" id="PTHR30013">
    <property type="entry name" value="NIFE / NIFESE HYDROGENASE SMALL SUBUNIT FAMILY MEMBER"/>
    <property type="match status" value="1"/>
</dbReference>
<evidence type="ECO:0000256" key="7">
    <source>
        <dbReference type="ARBA" id="ARBA00022729"/>
    </source>
</evidence>
<dbReference type="Pfam" id="PF01058">
    <property type="entry name" value="Oxidored_q6"/>
    <property type="match status" value="1"/>
</dbReference>
<evidence type="ECO:0000256" key="8">
    <source>
        <dbReference type="ARBA" id="ARBA00023002"/>
    </source>
</evidence>
<keyword evidence="8" id="KW-0560">Oxidoreductase</keyword>
<evidence type="ECO:0000256" key="4">
    <source>
        <dbReference type="ARBA" id="ARBA00011771"/>
    </source>
</evidence>
<gene>
    <name evidence="14" type="ORF">AVDCRST_MAG76-2607</name>
</gene>
<dbReference type="Pfam" id="PF14720">
    <property type="entry name" value="NiFe_hyd_SSU_C"/>
    <property type="match status" value="1"/>
</dbReference>
<dbReference type="GO" id="GO:0030313">
    <property type="term" value="C:cell envelope"/>
    <property type="evidence" value="ECO:0007669"/>
    <property type="project" value="UniProtKB-SubCell"/>
</dbReference>
<dbReference type="GO" id="GO:0016020">
    <property type="term" value="C:membrane"/>
    <property type="evidence" value="ECO:0007669"/>
    <property type="project" value="TreeGrafter"/>
</dbReference>
<accession>A0A6J4IN02</accession>
<dbReference type="InterPro" id="IPR037148">
    <property type="entry name" value="NiFe-Hase_small_C_sf"/>
</dbReference>
<evidence type="ECO:0000256" key="2">
    <source>
        <dbReference type="ARBA" id="ARBA00004196"/>
    </source>
</evidence>
<evidence type="ECO:0000256" key="11">
    <source>
        <dbReference type="SAM" id="MobiDB-lite"/>
    </source>
</evidence>
<dbReference type="GO" id="GO:0009375">
    <property type="term" value="C:ferredoxin hydrogenase complex"/>
    <property type="evidence" value="ECO:0007669"/>
    <property type="project" value="InterPro"/>
</dbReference>
<keyword evidence="6" id="KW-0479">Metal-binding</keyword>
<reference evidence="14" key="1">
    <citation type="submission" date="2020-02" db="EMBL/GenBank/DDBJ databases">
        <authorList>
            <person name="Meier V. D."/>
        </authorList>
    </citation>
    <scope>NUCLEOTIDE SEQUENCE</scope>
    <source>
        <strain evidence="14">AVDCRST_MAG76</strain>
    </source>
</reference>
<dbReference type="AlphaFoldDB" id="A0A6J4IN02"/>
<dbReference type="InterPro" id="IPR006137">
    <property type="entry name" value="NADH_UbQ_OxRdtase-like_20kDa"/>
</dbReference>
<dbReference type="Gene3D" id="4.10.480.10">
    <property type="entry name" value="Cytochrome-c3 hydrogenase, C-terminal domain"/>
    <property type="match status" value="1"/>
</dbReference>
<keyword evidence="9" id="KW-0408">Iron</keyword>